<dbReference type="Proteomes" id="UP000008888">
    <property type="component" value="Chromosome"/>
</dbReference>
<keyword evidence="1" id="KW-0472">Membrane</keyword>
<dbReference type="OrthoDB" id="5569984at2"/>
<reference evidence="3" key="3">
    <citation type="submission" date="2011-05" db="EMBL/GenBank/DDBJ databases">
        <title>Complete sequence of Methylomonas methanica MC09.</title>
        <authorList>
            <consortium name="US DOE Joint Genome Institute"/>
            <person name="Lucas S."/>
            <person name="Han J."/>
            <person name="Lapidus A."/>
            <person name="Cheng J.-F."/>
            <person name="Goodwin L."/>
            <person name="Pitluck S."/>
            <person name="Peters L."/>
            <person name="Mikhailova N."/>
            <person name="Teshima H."/>
            <person name="Han C."/>
            <person name="Tapia R."/>
            <person name="Land M."/>
            <person name="Hauser L."/>
            <person name="Kyrpides N."/>
            <person name="Ivanova N."/>
            <person name="Pagani I."/>
            <person name="Stein L."/>
            <person name="Woyke T."/>
        </authorList>
    </citation>
    <scope>NUCLEOTIDE SEQUENCE [LARGE SCALE GENOMIC DNA]</scope>
    <source>
        <strain evidence="3">MC09</strain>
    </source>
</reference>
<reference evidence="2 3" key="1">
    <citation type="journal article" date="2011" name="J. Bacteriol.">
        <title>Complete Genome Sequence of the Aerobic Marine Methanotroph Methylomonas methanica MC09.</title>
        <authorList>
            <person name="Boden R."/>
            <person name="Cunliffe M."/>
            <person name="Scanlan J."/>
            <person name="Moussard H."/>
            <person name="Kits K.D."/>
            <person name="Klotz M.G."/>
            <person name="Jetten M.S."/>
            <person name="Vuilleumier S."/>
            <person name="Han J."/>
            <person name="Peters L."/>
            <person name="Mikhailova N."/>
            <person name="Teshima H."/>
            <person name="Tapia R."/>
            <person name="Kyrpides N."/>
            <person name="Ivanova N."/>
            <person name="Pagani I."/>
            <person name="Cheng J.F."/>
            <person name="Goodwin L."/>
            <person name="Han C."/>
            <person name="Hauser L."/>
            <person name="Land M.L."/>
            <person name="Lapidus A."/>
            <person name="Lucas S."/>
            <person name="Pitluck S."/>
            <person name="Woyke T."/>
            <person name="Stein L."/>
            <person name="Murrell J.C."/>
        </authorList>
    </citation>
    <scope>NUCLEOTIDE SEQUENCE [LARGE SCALE GENOMIC DNA]</scope>
    <source>
        <strain evidence="2 3">MC09</strain>
    </source>
</reference>
<name>F9ZWF9_METMM</name>
<dbReference type="HOGENOM" id="CLU_1330653_0_0_6"/>
<keyword evidence="3" id="KW-1185">Reference proteome</keyword>
<protein>
    <submittedName>
        <fullName evidence="2">Uncharacterized protein</fullName>
    </submittedName>
</protein>
<accession>F9ZWF9</accession>
<organism evidence="2 3">
    <name type="scientific">Methylomonas methanica (strain DSM 25384 / MC09)</name>
    <dbReference type="NCBI Taxonomy" id="857087"/>
    <lineage>
        <taxon>Bacteria</taxon>
        <taxon>Pseudomonadati</taxon>
        <taxon>Pseudomonadota</taxon>
        <taxon>Gammaproteobacteria</taxon>
        <taxon>Methylococcales</taxon>
        <taxon>Methylococcaceae</taxon>
        <taxon>Methylomonas</taxon>
    </lineage>
</organism>
<dbReference type="KEGG" id="mmt:Metme_1200"/>
<feature type="transmembrane region" description="Helical" evidence="1">
    <location>
        <begin position="6"/>
        <end position="29"/>
    </location>
</feature>
<evidence type="ECO:0000313" key="3">
    <source>
        <dbReference type="Proteomes" id="UP000008888"/>
    </source>
</evidence>
<dbReference type="AlphaFoldDB" id="F9ZWF9"/>
<dbReference type="EMBL" id="CP002738">
    <property type="protein sequence ID" value="AEF99628.1"/>
    <property type="molecule type" value="Genomic_DNA"/>
</dbReference>
<proteinExistence type="predicted"/>
<keyword evidence="1" id="KW-1133">Transmembrane helix</keyword>
<dbReference type="RefSeq" id="WP_013817893.1">
    <property type="nucleotide sequence ID" value="NC_015572.1"/>
</dbReference>
<evidence type="ECO:0000313" key="2">
    <source>
        <dbReference type="EMBL" id="AEF99628.1"/>
    </source>
</evidence>
<dbReference type="STRING" id="857087.Metme_1200"/>
<dbReference type="eggNOG" id="ENOG5031M5Q">
    <property type="taxonomic scope" value="Bacteria"/>
</dbReference>
<reference key="2">
    <citation type="submission" date="2011-05" db="EMBL/GenBank/DDBJ databases">
        <title>Complete genome sequence of the aerobic marine methanotroph Methylomonas methanica MC09.</title>
        <authorList>
            <person name="Boden R."/>
            <person name="Cunliffe M."/>
            <person name="Scanlan J."/>
            <person name="Moussard H."/>
            <person name="Kits K.D."/>
            <person name="Klotz M."/>
            <person name="Jetten M."/>
            <person name="Vuilleumier S."/>
            <person name="Han J."/>
            <person name="Peters L."/>
            <person name="Mikhailova N."/>
            <person name="Teshima H."/>
            <person name="Tapia R."/>
            <person name="Kyrpides N."/>
            <person name="Ivanova N."/>
            <person name="Pagani I."/>
            <person name="Cheng J.-F."/>
            <person name="Goodwin L."/>
            <person name="Han C."/>
            <person name="Hauser L."/>
            <person name="Land M."/>
            <person name="Lapidus A."/>
            <person name="Lucas S."/>
            <person name="Pitluck S."/>
            <person name="Woyke T."/>
            <person name="Stein L.Y."/>
            <person name="Murrell C."/>
        </authorList>
    </citation>
    <scope>NUCLEOTIDE SEQUENCE</scope>
    <source>
        <strain>MC09</strain>
    </source>
</reference>
<sequence>MMTVDTALVIVMAEALGVLVLLALGMLFMSRKKRKQEMQAIDNFINQFNDQASLTNKPLHQLLSETCGLDEQAIEQTLKDVIDSERALMQIVLKLFLQREMSLLNKLNKCINNLSLPYCELLSNLQAPVNDVPHRPSGSGQGLERINQQLVRQLDTAMQTIDEITAEYTRVFSGNQTALELENSRKKMLKIFQDTEHNILHPATDD</sequence>
<keyword evidence="1" id="KW-0812">Transmembrane</keyword>
<gene>
    <name evidence="2" type="ordered locus">Metme_1200</name>
</gene>
<evidence type="ECO:0000256" key="1">
    <source>
        <dbReference type="SAM" id="Phobius"/>
    </source>
</evidence>